<dbReference type="GO" id="GO:0003714">
    <property type="term" value="F:transcription corepressor activity"/>
    <property type="evidence" value="ECO:0007669"/>
    <property type="project" value="TreeGrafter"/>
</dbReference>
<evidence type="ECO:0000256" key="1">
    <source>
        <dbReference type="SAM" id="MobiDB-lite"/>
    </source>
</evidence>
<dbReference type="Gene3D" id="1.20.58.2170">
    <property type="match status" value="1"/>
</dbReference>
<proteinExistence type="predicted"/>
<dbReference type="GO" id="GO:0050681">
    <property type="term" value="F:nuclear androgen receptor binding"/>
    <property type="evidence" value="ECO:0007669"/>
    <property type="project" value="TreeGrafter"/>
</dbReference>
<sequence length="592" mass="67301">LDQLRPLLPKNDNVVIEKLTRKFFATPLEFQRNVRTMKLLNRYIDRIRVSPSKIYLILLELKRKLTRCEPFANEVCSQVFYGYSPIVREAVTSAPIANCPPLWKDANDLSGNSEGASKHRVKFITLSPTPSNPICHRQCSEEATPSESSTHGKRKRPRVDELTISGESTEASGTQKSTLVNSNGKMEPLTPRQRKWISPSPSTHRKLQMLQCRMEFLSREIRRMEEVEMDETELDDEESAYLRLDTLKREYLGVWRQFCRLRGISRHAGSLTRLPFRYSGSRFAVLNRAVEDHVNASHTFPDYVDVYKVVEETSNREQLGLRQVLVGKSCGSTSGIETLAREIFTDVGAILKNRRERQFRRDFGCHLTDEQVDILFPFVITGVSTDADPALFSAELRRRLRANRQIASTNLESLITKYARMQEDLERRESSAGQRQKEDSHTATVDLDAVEIVDITEESRTPPCETSSTFFRSEEAPMPVSFPDANIESPIFMDDLDVDGEEHYQQPQVGKKVPRGDSNIGKPPSTITISDDEEDEVIFRGYRPPPKQPSTMSALVSSGDHMTLSWSNTGGLVICRTQRQVLQVVPPAEMMQ</sequence>
<organism evidence="3">
    <name type="scientific">Hydatigena taeniaeformis</name>
    <name type="common">Feline tapeworm</name>
    <name type="synonym">Taenia taeniaeformis</name>
    <dbReference type="NCBI Taxonomy" id="6205"/>
    <lineage>
        <taxon>Eukaryota</taxon>
        <taxon>Metazoa</taxon>
        <taxon>Spiralia</taxon>
        <taxon>Lophotrochozoa</taxon>
        <taxon>Platyhelminthes</taxon>
        <taxon>Cestoda</taxon>
        <taxon>Eucestoda</taxon>
        <taxon>Cyclophyllidea</taxon>
        <taxon>Taeniidae</taxon>
        <taxon>Hydatigera</taxon>
    </lineage>
</organism>
<accession>A0A0R3X375</accession>
<reference evidence="3" key="1">
    <citation type="submission" date="2017-02" db="UniProtKB">
        <authorList>
            <consortium name="WormBaseParasite"/>
        </authorList>
    </citation>
    <scope>IDENTIFICATION</scope>
</reference>
<feature type="region of interest" description="Disordered" evidence="1">
    <location>
        <begin position="507"/>
        <end position="528"/>
    </location>
</feature>
<dbReference type="AlphaFoldDB" id="A0A0R3X375"/>
<dbReference type="GO" id="GO:0006334">
    <property type="term" value="P:nucleosome assembly"/>
    <property type="evidence" value="ECO:0007669"/>
    <property type="project" value="TreeGrafter"/>
</dbReference>
<feature type="compositionally biased region" description="Basic and acidic residues" evidence="1">
    <location>
        <begin position="425"/>
        <end position="441"/>
    </location>
</feature>
<dbReference type="Pfam" id="PF20920">
    <property type="entry name" value="DAXX_hist_bd"/>
    <property type="match status" value="1"/>
</dbReference>
<feature type="region of interest" description="Disordered" evidence="1">
    <location>
        <begin position="134"/>
        <end position="201"/>
    </location>
</feature>
<dbReference type="STRING" id="6205.A0A0R3X375"/>
<dbReference type="GO" id="GO:0003713">
    <property type="term" value="F:transcription coactivator activity"/>
    <property type="evidence" value="ECO:0007669"/>
    <property type="project" value="TreeGrafter"/>
</dbReference>
<dbReference type="InterPro" id="IPR046378">
    <property type="entry name" value="DAXX_histone-bd"/>
</dbReference>
<dbReference type="GO" id="GO:0042393">
    <property type="term" value="F:histone binding"/>
    <property type="evidence" value="ECO:0007669"/>
    <property type="project" value="InterPro"/>
</dbReference>
<feature type="compositionally biased region" description="Polar residues" evidence="1">
    <location>
        <begin position="165"/>
        <end position="184"/>
    </location>
</feature>
<dbReference type="WBParaSite" id="TTAC_0000778001-mRNA-1">
    <property type="protein sequence ID" value="TTAC_0000778001-mRNA-1"/>
    <property type="gene ID" value="TTAC_0000778001"/>
</dbReference>
<dbReference type="GO" id="GO:0042981">
    <property type="term" value="P:regulation of apoptotic process"/>
    <property type="evidence" value="ECO:0007669"/>
    <property type="project" value="TreeGrafter"/>
</dbReference>
<protein>
    <submittedName>
        <fullName evidence="3">Death domain-associated protein 6</fullName>
    </submittedName>
</protein>
<dbReference type="GO" id="GO:0016605">
    <property type="term" value="C:PML body"/>
    <property type="evidence" value="ECO:0007669"/>
    <property type="project" value="TreeGrafter"/>
</dbReference>
<evidence type="ECO:0000313" key="3">
    <source>
        <dbReference type="WBParaSite" id="TTAC_0000778001-mRNA-1"/>
    </source>
</evidence>
<evidence type="ECO:0000259" key="2">
    <source>
        <dbReference type="Pfam" id="PF20920"/>
    </source>
</evidence>
<feature type="region of interest" description="Disordered" evidence="1">
    <location>
        <begin position="425"/>
        <end position="444"/>
    </location>
</feature>
<dbReference type="InterPro" id="IPR046426">
    <property type="entry name" value="DAXX_histone-bd_sf"/>
</dbReference>
<feature type="domain" description="Daxx histone-binding" evidence="2">
    <location>
        <begin position="333"/>
        <end position="419"/>
    </location>
</feature>
<dbReference type="PANTHER" id="PTHR12766">
    <property type="entry name" value="DEATH DOMAIN-ASSOCIATED PROTEIN 6 DAXX"/>
    <property type="match status" value="1"/>
</dbReference>
<name>A0A0R3X375_HYDTA</name>
<dbReference type="PANTHER" id="PTHR12766:SF7">
    <property type="entry name" value="DEATH DOMAIN-ASSOCIATED PROTEIN 6"/>
    <property type="match status" value="1"/>
</dbReference>